<gene>
    <name evidence="2" type="ORF">A2704_02065</name>
</gene>
<feature type="transmembrane region" description="Helical" evidence="1">
    <location>
        <begin position="7"/>
        <end position="26"/>
    </location>
</feature>
<protein>
    <submittedName>
        <fullName evidence="2">Uncharacterized protein</fullName>
    </submittedName>
</protein>
<dbReference type="AlphaFoldDB" id="A0A1F6CSI2"/>
<evidence type="ECO:0000256" key="1">
    <source>
        <dbReference type="SAM" id="Phobius"/>
    </source>
</evidence>
<evidence type="ECO:0000313" key="2">
    <source>
        <dbReference type="EMBL" id="OGG52148.1"/>
    </source>
</evidence>
<proteinExistence type="predicted"/>
<keyword evidence="1" id="KW-0812">Transmembrane</keyword>
<reference evidence="2 3" key="1">
    <citation type="journal article" date="2016" name="Nat. Commun.">
        <title>Thousands of microbial genomes shed light on interconnected biogeochemical processes in an aquifer system.</title>
        <authorList>
            <person name="Anantharaman K."/>
            <person name="Brown C.T."/>
            <person name="Hug L.A."/>
            <person name="Sharon I."/>
            <person name="Castelle C.J."/>
            <person name="Probst A.J."/>
            <person name="Thomas B.C."/>
            <person name="Singh A."/>
            <person name="Wilkins M.J."/>
            <person name="Karaoz U."/>
            <person name="Brodie E.L."/>
            <person name="Williams K.H."/>
            <person name="Hubbard S.S."/>
            <person name="Banfield J.F."/>
        </authorList>
    </citation>
    <scope>NUCLEOTIDE SEQUENCE [LARGE SCALE GENOMIC DNA]</scope>
</reference>
<evidence type="ECO:0000313" key="3">
    <source>
        <dbReference type="Proteomes" id="UP000176445"/>
    </source>
</evidence>
<keyword evidence="1" id="KW-1133">Transmembrane helix</keyword>
<dbReference type="Proteomes" id="UP000176445">
    <property type="component" value="Unassembled WGS sequence"/>
</dbReference>
<accession>A0A1F6CSI2</accession>
<name>A0A1F6CSI2_9BACT</name>
<comment type="caution">
    <text evidence="2">The sequence shown here is derived from an EMBL/GenBank/DDBJ whole genome shotgun (WGS) entry which is preliminary data.</text>
</comment>
<dbReference type="EMBL" id="MFKW01000001">
    <property type="protein sequence ID" value="OGG52148.1"/>
    <property type="molecule type" value="Genomic_DNA"/>
</dbReference>
<organism evidence="2 3">
    <name type="scientific">Candidatus Kaiserbacteria bacterium RIFCSPHIGHO2_01_FULL_54_36b</name>
    <dbReference type="NCBI Taxonomy" id="1798483"/>
    <lineage>
        <taxon>Bacteria</taxon>
        <taxon>Candidatus Kaiseribacteriota</taxon>
    </lineage>
</organism>
<sequence length="239" mass="26432">MKFPGKNGLNILPLIAIFVVIVIALLKPKAPISNTNVGFEVNAPIKDQTTNTNGIRSPRSREFISGIEVSADILKYKDPEFQISFEYPRSFGDIERQFYDYTTGLTKIVETPGGPVEETGKALVLFGTNPQMGFIFELVSSDYPFGSEGFPVPYKGDFNLTKICSGEESVTGFRKCLTIDGEQVLITREFDYAGGSWTRAYRNARVFGFHGLSVMVSSSGQDETDVNLLNNIIKTLVLE</sequence>
<keyword evidence="1" id="KW-0472">Membrane</keyword>